<name>A0A3B0VLT3_9ZZZZ</name>
<proteinExistence type="predicted"/>
<accession>A0A3B0VLT3</accession>
<dbReference type="SUPFAM" id="SSF48452">
    <property type="entry name" value="TPR-like"/>
    <property type="match status" value="1"/>
</dbReference>
<dbReference type="Pfam" id="PF13181">
    <property type="entry name" value="TPR_8"/>
    <property type="match status" value="1"/>
</dbReference>
<sequence length="297" mass="33054">MTVLKPTLFLLTLLCTQPLMAVTEIQKSAVRTALQANDWDSAMDLAEGLVDDFPESSAAHYLLASAIRVKMQEVSQVRAMFSLGDYKESLATAIELDPKNIDARSEEIGFYLFAPGIAGGDKELAAEKIKALKLVDAFSGMEMEAQLAGVNKDVNKQQQLLHEMLSIKPNNASTLMQLAGMKIQQKNHNEADKLLLKINAEKDAGWPLFAQYQRAKWRILAKQESDLAIELLQDYQSKLVTVETEIYLPSESAVLWRMALAYENKGDINKAIELLNASLKADKDFESAEDDLDRLSD</sequence>
<evidence type="ECO:0000313" key="1">
    <source>
        <dbReference type="EMBL" id="VAW44505.1"/>
    </source>
</evidence>
<dbReference type="InterPro" id="IPR019734">
    <property type="entry name" value="TPR_rpt"/>
</dbReference>
<dbReference type="EMBL" id="UOFA01000121">
    <property type="protein sequence ID" value="VAW44505.1"/>
    <property type="molecule type" value="Genomic_DNA"/>
</dbReference>
<protein>
    <submittedName>
        <fullName evidence="1">Uncharacterized protein</fullName>
    </submittedName>
</protein>
<gene>
    <name evidence="1" type="ORF">MNBD_GAMMA02-622</name>
</gene>
<dbReference type="AlphaFoldDB" id="A0A3B0VLT3"/>
<organism evidence="1">
    <name type="scientific">hydrothermal vent metagenome</name>
    <dbReference type="NCBI Taxonomy" id="652676"/>
    <lineage>
        <taxon>unclassified sequences</taxon>
        <taxon>metagenomes</taxon>
        <taxon>ecological metagenomes</taxon>
    </lineage>
</organism>
<reference evidence="1" key="1">
    <citation type="submission" date="2018-06" db="EMBL/GenBank/DDBJ databases">
        <authorList>
            <person name="Zhirakovskaya E."/>
        </authorList>
    </citation>
    <scope>NUCLEOTIDE SEQUENCE</scope>
</reference>
<dbReference type="Gene3D" id="1.25.40.10">
    <property type="entry name" value="Tetratricopeptide repeat domain"/>
    <property type="match status" value="2"/>
</dbReference>
<dbReference type="InterPro" id="IPR011990">
    <property type="entry name" value="TPR-like_helical_dom_sf"/>
</dbReference>